<proteinExistence type="predicted"/>
<dbReference type="Proteomes" id="UP001530315">
    <property type="component" value="Unassembled WGS sequence"/>
</dbReference>
<name>A0ABD3QX25_9STRA</name>
<evidence type="ECO:0000313" key="2">
    <source>
        <dbReference type="Proteomes" id="UP001530315"/>
    </source>
</evidence>
<keyword evidence="2" id="KW-1185">Reference proteome</keyword>
<evidence type="ECO:0000313" key="1">
    <source>
        <dbReference type="EMBL" id="KAL3802590.1"/>
    </source>
</evidence>
<dbReference type="EMBL" id="JALLAZ020000142">
    <property type="protein sequence ID" value="KAL3802590.1"/>
    <property type="molecule type" value="Genomic_DNA"/>
</dbReference>
<accession>A0ABD3QX25</accession>
<comment type="caution">
    <text evidence="1">The sequence shown here is derived from an EMBL/GenBank/DDBJ whole genome shotgun (WGS) entry which is preliminary data.</text>
</comment>
<protein>
    <submittedName>
        <fullName evidence="1">Uncharacterized protein</fullName>
    </submittedName>
</protein>
<dbReference type="AlphaFoldDB" id="A0ABD3QX25"/>
<sequence>MDGNMWCISYETSIACKKCALATRGIKYVSPSAVTSAVQSISRTIVLIDWNTMAGPSILWPGFKSSKL</sequence>
<reference evidence="1 2" key="1">
    <citation type="submission" date="2024-10" db="EMBL/GenBank/DDBJ databases">
        <title>Updated reference genomes for cyclostephanoid diatoms.</title>
        <authorList>
            <person name="Roberts W.R."/>
            <person name="Alverson A.J."/>
        </authorList>
    </citation>
    <scope>NUCLEOTIDE SEQUENCE [LARGE SCALE GENOMIC DNA]</scope>
    <source>
        <strain evidence="1 2">AJA276-08</strain>
    </source>
</reference>
<gene>
    <name evidence="1" type="ORF">ACHAW5_011345</name>
</gene>
<organism evidence="1 2">
    <name type="scientific">Stephanodiscus triporus</name>
    <dbReference type="NCBI Taxonomy" id="2934178"/>
    <lineage>
        <taxon>Eukaryota</taxon>
        <taxon>Sar</taxon>
        <taxon>Stramenopiles</taxon>
        <taxon>Ochrophyta</taxon>
        <taxon>Bacillariophyta</taxon>
        <taxon>Coscinodiscophyceae</taxon>
        <taxon>Thalassiosirophycidae</taxon>
        <taxon>Stephanodiscales</taxon>
        <taxon>Stephanodiscaceae</taxon>
        <taxon>Stephanodiscus</taxon>
    </lineage>
</organism>